<protein>
    <submittedName>
        <fullName evidence="1">Uncharacterized protein</fullName>
    </submittedName>
</protein>
<dbReference type="Proteomes" id="UP000595278">
    <property type="component" value="Chromosome"/>
</dbReference>
<name>A0A974ND56_9GAMM</name>
<dbReference type="EMBL" id="CP067393">
    <property type="protein sequence ID" value="QQP84463.1"/>
    <property type="molecule type" value="Genomic_DNA"/>
</dbReference>
<organism evidence="1 2">
    <name type="scientific">Entomomonas asaccharolytica</name>
    <dbReference type="NCBI Taxonomy" id="2785331"/>
    <lineage>
        <taxon>Bacteria</taxon>
        <taxon>Pseudomonadati</taxon>
        <taxon>Pseudomonadota</taxon>
        <taxon>Gammaproteobacteria</taxon>
        <taxon>Pseudomonadales</taxon>
        <taxon>Pseudomonadaceae</taxon>
        <taxon>Entomomonas</taxon>
    </lineage>
</organism>
<accession>A0A974ND56</accession>
<sequence>MKYVTVTQQNALELLNDTKDLVDINDIVEEVAELTHSFIKDNISFAQNANYLEKIKGNEFMIKVLRVAEYRMAQVKALWTDFKRS</sequence>
<gene>
    <name evidence="1" type="ORF">JHT90_08505</name>
</gene>
<evidence type="ECO:0000313" key="1">
    <source>
        <dbReference type="EMBL" id="QQP84463.1"/>
    </source>
</evidence>
<dbReference type="AlphaFoldDB" id="A0A974ND56"/>
<proteinExistence type="predicted"/>
<reference evidence="1 2" key="1">
    <citation type="submission" date="2021-01" db="EMBL/GenBank/DDBJ databases">
        <title>Entomomonas sp. F2A isolated from a house cricket (Acheta domesticus).</title>
        <authorList>
            <person name="Spergser J."/>
            <person name="Busse H.-J."/>
        </authorList>
    </citation>
    <scope>NUCLEOTIDE SEQUENCE [LARGE SCALE GENOMIC DNA]</scope>
    <source>
        <strain evidence="1 2">F2A</strain>
    </source>
</reference>
<keyword evidence="2" id="KW-1185">Reference proteome</keyword>
<dbReference type="KEGG" id="eaz:JHT90_08505"/>
<dbReference type="RefSeq" id="WP_201090360.1">
    <property type="nucleotide sequence ID" value="NZ_CP067393.1"/>
</dbReference>
<evidence type="ECO:0000313" key="2">
    <source>
        <dbReference type="Proteomes" id="UP000595278"/>
    </source>
</evidence>